<dbReference type="GO" id="GO:0061522">
    <property type="term" value="F:1,4-dihydroxy-2-naphthoyl-CoA thioesterase activity"/>
    <property type="evidence" value="ECO:0007669"/>
    <property type="project" value="TreeGrafter"/>
</dbReference>
<dbReference type="GO" id="GO:0005829">
    <property type="term" value="C:cytosol"/>
    <property type="evidence" value="ECO:0007669"/>
    <property type="project" value="TreeGrafter"/>
</dbReference>
<evidence type="ECO:0000313" key="4">
    <source>
        <dbReference type="Proteomes" id="UP000199088"/>
    </source>
</evidence>
<gene>
    <name evidence="3" type="ORF">SAMN05660199_02988</name>
</gene>
<dbReference type="Proteomes" id="UP000199088">
    <property type="component" value="Unassembled WGS sequence"/>
</dbReference>
<dbReference type="SUPFAM" id="SSF54637">
    <property type="entry name" value="Thioesterase/thiol ester dehydrase-isomerase"/>
    <property type="match status" value="1"/>
</dbReference>
<dbReference type="Gene3D" id="3.10.129.10">
    <property type="entry name" value="Hotdog Thioesterase"/>
    <property type="match status" value="1"/>
</dbReference>
<dbReference type="Pfam" id="PF03061">
    <property type="entry name" value="4HBT"/>
    <property type="match status" value="1"/>
</dbReference>
<dbReference type="OrthoDB" id="9813282at2"/>
<sequence>MAATGFHTADELNALLPGTLPGLVGVVVDTHETGRLTSHLDVRPEVLAPNGYLHAATVVALADTSCGLATRALLPDDATGFTTIELKSNFLGTAREGRIDCVATAVHAGGTTQVWDAVVSNPATGKTVALFRCTQQVLRPR</sequence>
<proteinExistence type="predicted"/>
<organism evidence="3 4">
    <name type="scientific">Klenkia soli</name>
    <dbReference type="NCBI Taxonomy" id="1052260"/>
    <lineage>
        <taxon>Bacteria</taxon>
        <taxon>Bacillati</taxon>
        <taxon>Actinomycetota</taxon>
        <taxon>Actinomycetes</taxon>
        <taxon>Geodermatophilales</taxon>
        <taxon>Geodermatophilaceae</taxon>
        <taxon>Klenkia</taxon>
    </lineage>
</organism>
<feature type="domain" description="Thioesterase" evidence="2">
    <location>
        <begin position="50"/>
        <end position="122"/>
    </location>
</feature>
<dbReference type="STRING" id="1052260.SAMN05660199_02988"/>
<evidence type="ECO:0000259" key="2">
    <source>
        <dbReference type="Pfam" id="PF03061"/>
    </source>
</evidence>
<keyword evidence="1" id="KW-0378">Hydrolase</keyword>
<dbReference type="RefSeq" id="WP_091246617.1">
    <property type="nucleotide sequence ID" value="NZ_FNIR01000009.1"/>
</dbReference>
<keyword evidence="4" id="KW-1185">Reference proteome</keyword>
<reference evidence="4" key="1">
    <citation type="submission" date="2016-10" db="EMBL/GenBank/DDBJ databases">
        <authorList>
            <person name="Varghese N."/>
            <person name="Submissions S."/>
        </authorList>
    </citation>
    <scope>NUCLEOTIDE SEQUENCE [LARGE SCALE GENOMIC DNA]</scope>
    <source>
        <strain evidence="4">DSM 45843</strain>
    </source>
</reference>
<evidence type="ECO:0000313" key="3">
    <source>
        <dbReference type="EMBL" id="SDP00710.1"/>
    </source>
</evidence>
<dbReference type="AlphaFoldDB" id="A0A1H0P7L5"/>
<evidence type="ECO:0000256" key="1">
    <source>
        <dbReference type="ARBA" id="ARBA00022801"/>
    </source>
</evidence>
<dbReference type="NCBIfam" id="TIGR00369">
    <property type="entry name" value="unchar_dom_1"/>
    <property type="match status" value="1"/>
</dbReference>
<name>A0A1H0P7L5_9ACTN</name>
<dbReference type="EMBL" id="FNIR01000009">
    <property type="protein sequence ID" value="SDP00710.1"/>
    <property type="molecule type" value="Genomic_DNA"/>
</dbReference>
<dbReference type="PANTHER" id="PTHR43240">
    <property type="entry name" value="1,4-DIHYDROXY-2-NAPHTHOYL-COA THIOESTERASE 1"/>
    <property type="match status" value="1"/>
</dbReference>
<dbReference type="InterPro" id="IPR006683">
    <property type="entry name" value="Thioestr_dom"/>
</dbReference>
<dbReference type="CDD" id="cd03443">
    <property type="entry name" value="PaaI_thioesterase"/>
    <property type="match status" value="1"/>
</dbReference>
<protein>
    <submittedName>
        <fullName evidence="3">Uncharacterized domain 1-containing protein</fullName>
    </submittedName>
</protein>
<dbReference type="PANTHER" id="PTHR43240:SF8">
    <property type="entry name" value="PHENYLACETIC ACID DEGRADATION-RELATED PROTEIN"/>
    <property type="match status" value="1"/>
</dbReference>
<dbReference type="InterPro" id="IPR029069">
    <property type="entry name" value="HotDog_dom_sf"/>
</dbReference>
<dbReference type="InterPro" id="IPR003736">
    <property type="entry name" value="PAAI_dom"/>
</dbReference>
<accession>A0A1H0P7L5</accession>